<dbReference type="InterPro" id="IPR056624">
    <property type="entry name" value="WH_CYT4"/>
</dbReference>
<dbReference type="InterPro" id="IPR001900">
    <property type="entry name" value="RNase_II/R"/>
</dbReference>
<dbReference type="SUPFAM" id="SSF50249">
    <property type="entry name" value="Nucleic acid-binding proteins"/>
    <property type="match status" value="1"/>
</dbReference>
<dbReference type="Pfam" id="PF23216">
    <property type="entry name" value="WHD_CYT4"/>
    <property type="match status" value="1"/>
</dbReference>
<gene>
    <name evidence="3" type="ORF">NEOLI_001526</name>
</gene>
<protein>
    <submittedName>
        <fullName evidence="3">Putative ribonuclease</fullName>
    </submittedName>
</protein>
<dbReference type="EMBL" id="LXFE01001511">
    <property type="protein sequence ID" value="OLL23538.1"/>
    <property type="molecule type" value="Genomic_DNA"/>
</dbReference>
<evidence type="ECO:0000313" key="4">
    <source>
        <dbReference type="Proteomes" id="UP000186594"/>
    </source>
</evidence>
<dbReference type="InterPro" id="IPR022966">
    <property type="entry name" value="RNase_II/R_CS"/>
</dbReference>
<comment type="caution">
    <text evidence="3">The sequence shown here is derived from an EMBL/GenBank/DDBJ whole genome shotgun (WGS) entry which is preliminary data.</text>
</comment>
<sequence length="907" mass="103055">MFRPSAKSTYACLRCQIRQRTKSAMQPATIDGVSFRNALRQAISLEPKNSQQVYQTTPQPDPFGRTLRQSAQGIILDNTFALSQPCNGDTAKDAPFALGAGSTENHSARRQVAFREKLAQSLKTTIGISEEWCSVPFPDVGEVSEESAVLEIKPGDLVEIRRGNGVAVLAIRIPFTKVTDMNIKAYLTTRAKTIYQTDWAVSFRIPGFVSPEIAEKLGTDDCVPLTNPYLSRVVHPLRKFDTESWEFASTKIGAVESVHDQLTAKKITTLEMAETLFGKDPSPQMIYATHLLLMRDRKRFVADPTKMRQSMTFDVRPSKRVVNMEKVTMWIREMTSEVTSFIVKANRVVKNRKSEKWCEEDKLIIEYFKAYILERKQLQTSLFQSYVPSILRRIDDYQSKFLDRGMAFQFLKDIGIFSNYENHDLQDPKVNIYPFSGEIGKLFDTITHRETIRRRVYIIDAPDAKELDDAISYENVEGKEWIHIHIANPTAYMPQNSPVALDARNRASTIYLPEITVPMLPEEIATGIFSLQKGSPVLTFSARINNDGEVIDYKISHGVLQNVKQITYDQLDHLLAGLKPAEQYEWFVGSKKPSKVHFQPAVLEKGEIETLKAIQKFAQRILERRIRDGFVSFDNPAYIVSVSPNPLYPTHHDSTISKFSQNEPVVSLKVAHECGLSRPAGILVSELMILGGQIVARYCNQYNIPNAYRTQGLSQEPEFMTEYHNALRKRNSVGLVPTEFALPLMKYLKPVMLSLKSGRHEMLAIDCYTKATSPLRRFGDMVVHYQLDAHLSNQILPFTTEQIQKEMNPLAWRESAVNNLSRMGNKHWICQLLNRLSGLKDFTFEGMIYISNTADVPVPCLAKELGTRVEVSGIPLADKHLGRRLKFRIQDVDLFQHSIHGEFIVFI</sequence>
<dbReference type="GO" id="GO:0000175">
    <property type="term" value="F:3'-5'-RNA exonuclease activity"/>
    <property type="evidence" value="ECO:0007669"/>
    <property type="project" value="TreeGrafter"/>
</dbReference>
<dbReference type="GO" id="GO:0006402">
    <property type="term" value="P:mRNA catabolic process"/>
    <property type="evidence" value="ECO:0007669"/>
    <property type="project" value="TreeGrafter"/>
</dbReference>
<evidence type="ECO:0000313" key="3">
    <source>
        <dbReference type="EMBL" id="OLL23538.1"/>
    </source>
</evidence>
<reference evidence="3 4" key="1">
    <citation type="submission" date="2016-04" db="EMBL/GenBank/DDBJ databases">
        <title>Evolutionary innovation and constraint leading to complex multicellularity in the Ascomycota.</title>
        <authorList>
            <person name="Cisse O."/>
            <person name="Nguyen A."/>
            <person name="Hewitt D.A."/>
            <person name="Jedd G."/>
            <person name="Stajich J.E."/>
        </authorList>
    </citation>
    <scope>NUCLEOTIDE SEQUENCE [LARGE SCALE GENOMIC DNA]</scope>
    <source>
        <strain evidence="3 4">DAH-3</strain>
    </source>
</reference>
<dbReference type="STRING" id="1198029.A0A1U7LLN0"/>
<dbReference type="GO" id="GO:0000932">
    <property type="term" value="C:P-body"/>
    <property type="evidence" value="ECO:0007669"/>
    <property type="project" value="TreeGrafter"/>
</dbReference>
<dbReference type="InterPro" id="IPR012340">
    <property type="entry name" value="NA-bd_OB-fold"/>
</dbReference>
<comment type="similarity">
    <text evidence="1">Belongs to the RNR ribonuclease family.</text>
</comment>
<dbReference type="GO" id="GO:0003723">
    <property type="term" value="F:RNA binding"/>
    <property type="evidence" value="ECO:0007669"/>
    <property type="project" value="InterPro"/>
</dbReference>
<dbReference type="PANTHER" id="PTHR23355:SF65">
    <property type="entry name" value="EXORIBONUCLEASE CYT-4, PUTATIVE (AFU_ORTHOLOGUE AFUA_7G01550)-RELATED"/>
    <property type="match status" value="1"/>
</dbReference>
<dbReference type="PANTHER" id="PTHR23355">
    <property type="entry name" value="RIBONUCLEASE"/>
    <property type="match status" value="1"/>
</dbReference>
<dbReference type="SMART" id="SM00955">
    <property type="entry name" value="RNB"/>
    <property type="match status" value="1"/>
</dbReference>
<dbReference type="OMA" id="ITHRETI"/>
<feature type="domain" description="RNB" evidence="2">
    <location>
        <begin position="449"/>
        <end position="793"/>
    </location>
</feature>
<name>A0A1U7LLN0_NEOID</name>
<dbReference type="Proteomes" id="UP000186594">
    <property type="component" value="Unassembled WGS sequence"/>
</dbReference>
<keyword evidence="4" id="KW-1185">Reference proteome</keyword>
<dbReference type="PROSITE" id="PS01175">
    <property type="entry name" value="RIBONUCLEASE_II"/>
    <property type="match status" value="1"/>
</dbReference>
<accession>A0A1U7LLN0</accession>
<dbReference type="InterPro" id="IPR050180">
    <property type="entry name" value="RNR_Ribonuclease"/>
</dbReference>
<dbReference type="AlphaFoldDB" id="A0A1U7LLN0"/>
<proteinExistence type="inferred from homology"/>
<evidence type="ECO:0000259" key="2">
    <source>
        <dbReference type="SMART" id="SM00955"/>
    </source>
</evidence>
<dbReference type="Pfam" id="PF00773">
    <property type="entry name" value="RNB"/>
    <property type="match status" value="1"/>
</dbReference>
<evidence type="ECO:0000256" key="1">
    <source>
        <dbReference type="RuleBase" id="RU003901"/>
    </source>
</evidence>
<organism evidence="3 4">
    <name type="scientific">Neolecta irregularis (strain DAH-3)</name>
    <dbReference type="NCBI Taxonomy" id="1198029"/>
    <lineage>
        <taxon>Eukaryota</taxon>
        <taxon>Fungi</taxon>
        <taxon>Dikarya</taxon>
        <taxon>Ascomycota</taxon>
        <taxon>Taphrinomycotina</taxon>
        <taxon>Neolectales</taxon>
        <taxon>Neolectaceae</taxon>
        <taxon>Neolecta</taxon>
    </lineage>
</organism>
<dbReference type="OrthoDB" id="2285229at2759"/>